<feature type="region of interest" description="Disordered" evidence="1">
    <location>
        <begin position="635"/>
        <end position="657"/>
    </location>
</feature>
<protein>
    <recommendedName>
        <fullName evidence="2">AAA+ ATPase domain-containing protein</fullName>
    </recommendedName>
</protein>
<dbReference type="PANTHER" id="PTHR32204">
    <property type="entry name" value="ATPASE RAVA"/>
    <property type="match status" value="1"/>
</dbReference>
<feature type="domain" description="AAA+ ATPase" evidence="2">
    <location>
        <begin position="150"/>
        <end position="296"/>
    </location>
</feature>
<accession>I0Z3V0</accession>
<dbReference type="CDD" id="cd00009">
    <property type="entry name" value="AAA"/>
    <property type="match status" value="1"/>
</dbReference>
<dbReference type="Pfam" id="PF20030">
    <property type="entry name" value="bpMoxR"/>
    <property type="match status" value="1"/>
</dbReference>
<reference evidence="3 4" key="1">
    <citation type="journal article" date="2012" name="Genome Biol.">
        <title>The genome of the polar eukaryotic microalga coccomyxa subellipsoidea reveals traits of cold adaptation.</title>
        <authorList>
            <person name="Blanc G."/>
            <person name="Agarkova I."/>
            <person name="Grimwood J."/>
            <person name="Kuo A."/>
            <person name="Brueggeman A."/>
            <person name="Dunigan D."/>
            <person name="Gurnon J."/>
            <person name="Ladunga I."/>
            <person name="Lindquist E."/>
            <person name="Lucas S."/>
            <person name="Pangilinan J."/>
            <person name="Proschold T."/>
            <person name="Salamov A."/>
            <person name="Schmutz J."/>
            <person name="Weeks D."/>
            <person name="Yamada T."/>
            <person name="Claverie J.M."/>
            <person name="Grigoriev I."/>
            <person name="Van Etten J."/>
            <person name="Lomsadze A."/>
            <person name="Borodovsky M."/>
        </authorList>
    </citation>
    <scope>NUCLEOTIDE SEQUENCE [LARGE SCALE GENOMIC DNA]</scope>
    <source>
        <strain evidence="3 4">C-169</strain>
    </source>
</reference>
<evidence type="ECO:0000313" key="4">
    <source>
        <dbReference type="Proteomes" id="UP000007264"/>
    </source>
</evidence>
<dbReference type="PANTHER" id="PTHR32204:SF0">
    <property type="entry name" value="ATPASE RAVA"/>
    <property type="match status" value="1"/>
</dbReference>
<dbReference type="SUPFAM" id="SSF52540">
    <property type="entry name" value="P-loop containing nucleoside triphosphate hydrolases"/>
    <property type="match status" value="1"/>
</dbReference>
<dbReference type="KEGG" id="csl:COCSUDRAFT_65190"/>
<dbReference type="Gene3D" id="3.40.50.300">
    <property type="entry name" value="P-loop containing nucleotide triphosphate hydrolases"/>
    <property type="match status" value="1"/>
</dbReference>
<dbReference type="RefSeq" id="XP_005649863.1">
    <property type="nucleotide sequence ID" value="XM_005649806.1"/>
</dbReference>
<proteinExistence type="predicted"/>
<dbReference type="Proteomes" id="UP000007264">
    <property type="component" value="Unassembled WGS sequence"/>
</dbReference>
<dbReference type="PRINTS" id="PR00300">
    <property type="entry name" value="CLPPROTEASEA"/>
</dbReference>
<feature type="compositionally biased region" description="Pro residues" evidence="1">
    <location>
        <begin position="647"/>
        <end position="657"/>
    </location>
</feature>
<dbReference type="GO" id="GO:0005524">
    <property type="term" value="F:ATP binding"/>
    <property type="evidence" value="ECO:0007669"/>
    <property type="project" value="InterPro"/>
</dbReference>
<dbReference type="OrthoDB" id="47330at2759"/>
<evidence type="ECO:0000256" key="1">
    <source>
        <dbReference type="SAM" id="MobiDB-lite"/>
    </source>
</evidence>
<dbReference type="AlphaFoldDB" id="I0Z3V0"/>
<dbReference type="InterPro" id="IPR045427">
    <property type="entry name" value="MoxR"/>
</dbReference>
<dbReference type="GeneID" id="17043321"/>
<dbReference type="SMART" id="SM00382">
    <property type="entry name" value="AAA"/>
    <property type="match status" value="1"/>
</dbReference>
<evidence type="ECO:0000313" key="3">
    <source>
        <dbReference type="EMBL" id="EIE25319.1"/>
    </source>
</evidence>
<keyword evidence="4" id="KW-1185">Reference proteome</keyword>
<organism evidence="3 4">
    <name type="scientific">Coccomyxa subellipsoidea (strain C-169)</name>
    <name type="common">Green microalga</name>
    <dbReference type="NCBI Taxonomy" id="574566"/>
    <lineage>
        <taxon>Eukaryota</taxon>
        <taxon>Viridiplantae</taxon>
        <taxon>Chlorophyta</taxon>
        <taxon>core chlorophytes</taxon>
        <taxon>Trebouxiophyceae</taxon>
        <taxon>Trebouxiophyceae incertae sedis</taxon>
        <taxon>Coccomyxaceae</taxon>
        <taxon>Coccomyxa</taxon>
        <taxon>Coccomyxa subellipsoidea</taxon>
    </lineage>
</organism>
<dbReference type="InterPro" id="IPR001270">
    <property type="entry name" value="ClpA/B"/>
</dbReference>
<dbReference type="InterPro" id="IPR050513">
    <property type="entry name" value="RavA_ATPases"/>
</dbReference>
<dbReference type="eggNOG" id="ENOG502R89P">
    <property type="taxonomic scope" value="Eukaryota"/>
</dbReference>
<dbReference type="Pfam" id="PF17868">
    <property type="entry name" value="AAA_lid_8"/>
    <property type="match status" value="1"/>
</dbReference>
<sequence>MQLRVCLPRGGCRDQHCTLQYHYCPFVSTTKFVSSRAPCTLRQRLREGTHPHGHLSRRRVERVSAITSGDEIKDQRQEVQVQKLREAAQTRFNSILVSIESGTSEGASDDGKDGSNTALQQRLEKAITSLQEGLVERDTEVRLLLLAALAGEHILFIGPPGTAKSELGRRLARLYDGQFFERLLTRFSVPEELFGPLSMRALEEDKYIRQIDGYLPSAKVAFIDEVFKANSAILNTLLTILNERLFDNGSARIQVPLICLVGASNELPESEELDALYDRFLIRRRVNQVSLAGLPALLSGSPASDTDSASNGAGPGSIDSIALSEEEIQTTRSEARAKVAVPEEIVNLLSDVRSFLQEKCEPPVYVSDRRLVKALALLQVAAYTSGRRAVNKFDCLLLQHILWQRPDEAQRINDFLIDRLAADSSTQQTDYLFNGMFMRACQATSAKGVAVPELAKDVAELRKALEGELAAIAAASGAQPSAGARGNELWLGADEAEAAATALRPKLQSARKTTEALLFEVVALEGQHGDEFDRGLALASHDALRRSQGGAIVGHAPGNPGPGCTAAPALGRLPAQLPERLSPPCARDASPAIRTALQAAAWQGVALADGELEAITLAEQFPERWTRLVRSGPLADVQPLGTRPLSNPTPPPKFGRP</sequence>
<name>I0Z3V0_COCSC</name>
<evidence type="ECO:0000259" key="2">
    <source>
        <dbReference type="SMART" id="SM00382"/>
    </source>
</evidence>
<comment type="caution">
    <text evidence="3">The sequence shown here is derived from an EMBL/GenBank/DDBJ whole genome shotgun (WGS) entry which is preliminary data.</text>
</comment>
<dbReference type="InterPro" id="IPR003593">
    <property type="entry name" value="AAA+_ATPase"/>
</dbReference>
<dbReference type="InterPro" id="IPR027417">
    <property type="entry name" value="P-loop_NTPase"/>
</dbReference>
<dbReference type="EMBL" id="AGSI01000004">
    <property type="protein sequence ID" value="EIE25319.1"/>
    <property type="molecule type" value="Genomic_DNA"/>
</dbReference>
<gene>
    <name evidence="3" type="ORF">COCSUDRAFT_65190</name>
</gene>
<dbReference type="InterPro" id="IPR041538">
    <property type="entry name" value="RavA-like_AAA_lid"/>
</dbReference>
<dbReference type="STRING" id="574566.I0Z3V0"/>